<dbReference type="EMBL" id="CP053979">
    <property type="protein sequence ID" value="QKH22916.1"/>
    <property type="molecule type" value="Genomic_DNA"/>
</dbReference>
<proteinExistence type="predicted"/>
<accession>A0A0B5NC44</accession>
<evidence type="ECO:0000313" key="2">
    <source>
        <dbReference type="EMBL" id="AJG73965.1"/>
    </source>
</evidence>
<dbReference type="Proteomes" id="UP000031876">
    <property type="component" value="Plasmid 2"/>
</dbReference>
<dbReference type="Proteomes" id="UP001181533">
    <property type="component" value="Unassembled WGS sequence"/>
</dbReference>
<dbReference type="EMBL" id="VKQN01000001">
    <property type="protein sequence ID" value="MDR4174618.1"/>
    <property type="molecule type" value="Genomic_DNA"/>
</dbReference>
<feature type="region of interest" description="Disordered" evidence="1">
    <location>
        <begin position="336"/>
        <end position="377"/>
    </location>
</feature>
<sequence length="377" mass="42616">MNISKLKPIQLESEDQFKAVENAVKTQSISTSVPRVFDENFPIFRFEANNKHLVYVPNFFEVDEDGNKQLVRETAYVHSVTNGRAFSQYRSTQGLKGLEEYGISGNSPLMTATQECWELYNIKYKKVAEQLGVDPNDDKGEVLKPKRIELLNQRAIKDPDVKYYFPIVVFETEKDAKTGLNSFDWITHEVEGVGTLPKYKIFWMEVSENSWKNIWAKLADSMDTGDCVAGKLLSLNYNFTDDPSKEKNLRRDSGKNLQINIRQIKPQDVEFFAYLDEQAKDWTKQKARDTIIACALLTDEQQQEIVDEAMAETRLELNMLKNVQAGLTGGATKQIETEQNKSPEELLGGFGGVATETKTEENSGETSGAEGITFGAE</sequence>
<evidence type="ECO:0000313" key="4">
    <source>
        <dbReference type="EMBL" id="QKH22916.1"/>
    </source>
</evidence>
<protein>
    <submittedName>
        <fullName evidence="4">Uncharacterized protein</fullName>
    </submittedName>
</protein>
<geneLocation type="plasmid" evidence="2 5">
    <name>2</name>
</geneLocation>
<geneLocation type="plasmid" evidence="4 6">
    <name>unnamed3</name>
</geneLocation>
<reference evidence="2 5" key="1">
    <citation type="journal article" date="2015" name="Genome Announc.">
        <title>Complete genome sequences for 35 biothreat assay-relevant bacillus species.</title>
        <authorList>
            <person name="Johnson S.L."/>
            <person name="Daligault H.E."/>
            <person name="Davenport K.W."/>
            <person name="Jaissle J."/>
            <person name="Frey K.G."/>
            <person name="Ladner J.T."/>
            <person name="Broomall S.M."/>
            <person name="Bishop-Lilly K.A."/>
            <person name="Bruce D.C."/>
            <person name="Gibbons H.S."/>
            <person name="Coyne S.R."/>
            <person name="Lo C.C."/>
            <person name="Meincke L."/>
            <person name="Munk A.C."/>
            <person name="Koroleva G.I."/>
            <person name="Rosenzweig C.N."/>
            <person name="Palacios G.F."/>
            <person name="Redden C.L."/>
            <person name="Minogue T.D."/>
            <person name="Chain P.S."/>
        </authorList>
    </citation>
    <scope>NUCLEOTIDE SEQUENCE [LARGE SCALE GENOMIC DNA]</scope>
    <source>
        <strain evidence="2 5">HD1011</strain>
        <plasmid evidence="2 5">2</plasmid>
    </source>
</reference>
<evidence type="ECO:0000313" key="5">
    <source>
        <dbReference type="Proteomes" id="UP000031876"/>
    </source>
</evidence>
<dbReference type="AlphaFoldDB" id="A0A0B5NC44"/>
<evidence type="ECO:0000313" key="6">
    <source>
        <dbReference type="Proteomes" id="UP000501107"/>
    </source>
</evidence>
<reference evidence="4 6" key="3">
    <citation type="submission" date="2020-05" db="EMBL/GenBank/DDBJ databases">
        <title>FDA dAtabase for Regulatory Grade micrObial Sequences (FDA-ARGOS): Supporting development and validation of Infectious Disease Dx tests.</title>
        <authorList>
            <person name="Nelson B."/>
            <person name="Plummer A."/>
            <person name="Tallon L."/>
            <person name="Sadzewicz L."/>
            <person name="Zhao X."/>
            <person name="Vavikolanu K."/>
            <person name="Mehta A."/>
            <person name="Aluvathingal J."/>
            <person name="Nadendla S."/>
            <person name="Myers T."/>
            <person name="Yan Y."/>
            <person name="Sichtig H."/>
        </authorList>
    </citation>
    <scope>NUCLEOTIDE SEQUENCE [LARGE SCALE GENOMIC DNA]</scope>
    <source>
        <strain evidence="4 6">FDAARGOS_795</strain>
        <plasmid evidence="4 6">unnamed3</plasmid>
    </source>
</reference>
<evidence type="ECO:0000256" key="1">
    <source>
        <dbReference type="SAM" id="MobiDB-lite"/>
    </source>
</evidence>
<gene>
    <name evidence="2" type="ORF">BF38_6080</name>
    <name evidence="3" type="ORF">FO599_00550</name>
    <name evidence="4" type="ORF">FOC89_02745</name>
</gene>
<reference evidence="3" key="2">
    <citation type="submission" date="2019-07" db="EMBL/GenBank/DDBJ databases">
        <title>Phylogenomic Reclassification of ATCC Bacillus Strains and Various Taxa within the Genus Bacillus.</title>
        <authorList>
            <person name="Riojas M.A."/>
            <person name="Frank A.M."/>
            <person name="Fenn S.L."/>
            <person name="King S.P."/>
            <person name="Brower S.M."/>
            <person name="Hazbon M.H."/>
        </authorList>
    </citation>
    <scope>NUCLEOTIDE SEQUENCE</scope>
    <source>
        <strain evidence="3">ATCC 35646</strain>
    </source>
</reference>
<organism evidence="4 6">
    <name type="scientific">Bacillus thuringiensis</name>
    <dbReference type="NCBI Taxonomy" id="1428"/>
    <lineage>
        <taxon>Bacteria</taxon>
        <taxon>Bacillati</taxon>
        <taxon>Bacillota</taxon>
        <taxon>Bacilli</taxon>
        <taxon>Bacillales</taxon>
        <taxon>Bacillaceae</taxon>
        <taxon>Bacillus</taxon>
        <taxon>Bacillus cereus group</taxon>
    </lineage>
</organism>
<dbReference type="RefSeq" id="WP_001027108.1">
    <property type="nucleotide sequence ID" value="NZ_CP009334.1"/>
</dbReference>
<dbReference type="EMBL" id="CP009334">
    <property type="protein sequence ID" value="AJG73965.1"/>
    <property type="molecule type" value="Genomic_DNA"/>
</dbReference>
<dbReference type="KEGG" id="btw:BF38_6080"/>
<keyword evidence="4" id="KW-0614">Plasmid</keyword>
<name>A0A0B5NC44_BACTU</name>
<dbReference type="Proteomes" id="UP000501107">
    <property type="component" value="Plasmid unnamed3"/>
</dbReference>
<evidence type="ECO:0000313" key="3">
    <source>
        <dbReference type="EMBL" id="MDR4174618.1"/>
    </source>
</evidence>